<evidence type="ECO:0000256" key="7">
    <source>
        <dbReference type="ARBA" id="ARBA00022840"/>
    </source>
</evidence>
<dbReference type="InterPro" id="IPR011009">
    <property type="entry name" value="Kinase-like_dom_sf"/>
</dbReference>
<dbReference type="InterPro" id="IPR013320">
    <property type="entry name" value="ConA-like_dom_sf"/>
</dbReference>
<evidence type="ECO:0000256" key="1">
    <source>
        <dbReference type="ARBA" id="ARBA00022527"/>
    </source>
</evidence>
<name>A0A517VAJ1_9PLAN</name>
<dbReference type="Gene3D" id="1.10.510.10">
    <property type="entry name" value="Transferase(Phosphotransferase) domain 1"/>
    <property type="match status" value="1"/>
</dbReference>
<dbReference type="SUPFAM" id="SSF56112">
    <property type="entry name" value="Protein kinase-like (PK-like)"/>
    <property type="match status" value="1"/>
</dbReference>
<dbReference type="GO" id="GO:0004674">
    <property type="term" value="F:protein serine/threonine kinase activity"/>
    <property type="evidence" value="ECO:0007669"/>
    <property type="project" value="UniProtKB-KW"/>
</dbReference>
<dbReference type="InterPro" id="IPR008271">
    <property type="entry name" value="Ser/Thr_kinase_AS"/>
</dbReference>
<keyword evidence="7 10" id="KW-0067">ATP-binding</keyword>
<keyword evidence="2" id="KW-0433">Leucine-rich repeat</keyword>
<protein>
    <submittedName>
        <fullName evidence="12">Serine/threonine-protein kinase PknB</fullName>
        <ecNumber evidence="12">2.7.11.1</ecNumber>
    </submittedName>
</protein>
<feature type="domain" description="Protein kinase" evidence="11">
    <location>
        <begin position="71"/>
        <end position="359"/>
    </location>
</feature>
<dbReference type="Pfam" id="PF13385">
    <property type="entry name" value="Laminin_G_3"/>
    <property type="match status" value="2"/>
</dbReference>
<keyword evidence="1" id="KW-0723">Serine/threonine-protein kinase</keyword>
<comment type="catalytic activity">
    <reaction evidence="8">
        <text>L-threonyl-[protein] + ATP = O-phospho-L-threonyl-[protein] + ADP + H(+)</text>
        <dbReference type="Rhea" id="RHEA:46608"/>
        <dbReference type="Rhea" id="RHEA-COMP:11060"/>
        <dbReference type="Rhea" id="RHEA-COMP:11605"/>
        <dbReference type="ChEBI" id="CHEBI:15378"/>
        <dbReference type="ChEBI" id="CHEBI:30013"/>
        <dbReference type="ChEBI" id="CHEBI:30616"/>
        <dbReference type="ChEBI" id="CHEBI:61977"/>
        <dbReference type="ChEBI" id="CHEBI:456216"/>
        <dbReference type="EC" id="2.7.11.1"/>
    </reaction>
</comment>
<dbReference type="FunFam" id="3.30.200.20:FF:000035">
    <property type="entry name" value="Serine/threonine protein kinase Stk1"/>
    <property type="match status" value="1"/>
</dbReference>
<dbReference type="InterPro" id="IPR032675">
    <property type="entry name" value="LRR_dom_sf"/>
</dbReference>
<evidence type="ECO:0000256" key="6">
    <source>
        <dbReference type="ARBA" id="ARBA00022777"/>
    </source>
</evidence>
<dbReference type="PROSITE" id="PS00107">
    <property type="entry name" value="PROTEIN_KINASE_ATP"/>
    <property type="match status" value="1"/>
</dbReference>
<dbReference type="SUPFAM" id="SSF52047">
    <property type="entry name" value="RNI-like"/>
    <property type="match status" value="2"/>
</dbReference>
<dbReference type="Gene3D" id="3.30.200.20">
    <property type="entry name" value="Phosphorylase Kinase, domain 1"/>
    <property type="match status" value="1"/>
</dbReference>
<evidence type="ECO:0000256" key="10">
    <source>
        <dbReference type="PROSITE-ProRule" id="PRU10141"/>
    </source>
</evidence>
<dbReference type="Pfam" id="PF13516">
    <property type="entry name" value="LRR_6"/>
    <property type="match status" value="3"/>
</dbReference>
<comment type="catalytic activity">
    <reaction evidence="9">
        <text>L-seryl-[protein] + ATP = O-phospho-L-seryl-[protein] + ADP + H(+)</text>
        <dbReference type="Rhea" id="RHEA:17989"/>
        <dbReference type="Rhea" id="RHEA-COMP:9863"/>
        <dbReference type="Rhea" id="RHEA-COMP:11604"/>
        <dbReference type="ChEBI" id="CHEBI:15378"/>
        <dbReference type="ChEBI" id="CHEBI:29999"/>
        <dbReference type="ChEBI" id="CHEBI:30616"/>
        <dbReference type="ChEBI" id="CHEBI:83421"/>
        <dbReference type="ChEBI" id="CHEBI:456216"/>
        <dbReference type="EC" id="2.7.11.1"/>
    </reaction>
</comment>
<keyword evidence="4" id="KW-0677">Repeat</keyword>
<keyword evidence="3 12" id="KW-0808">Transferase</keyword>
<evidence type="ECO:0000256" key="9">
    <source>
        <dbReference type="ARBA" id="ARBA00048679"/>
    </source>
</evidence>
<evidence type="ECO:0000256" key="5">
    <source>
        <dbReference type="ARBA" id="ARBA00022741"/>
    </source>
</evidence>
<dbReference type="Pfam" id="PF00069">
    <property type="entry name" value="Pkinase"/>
    <property type="match status" value="1"/>
</dbReference>
<evidence type="ECO:0000313" key="13">
    <source>
        <dbReference type="Proteomes" id="UP000316855"/>
    </source>
</evidence>
<keyword evidence="6 12" id="KW-0418">Kinase</keyword>
<sequence>MSITLEKFISQLDESGVISAVEITAFQQSQSPAAESAEDLGKLLVKHKKVTKLQAQLVYQGKGDRLLLGNYLILDKIGAGGMGDVYLAEHRRMERQVALKTLPAAMTRDTQSILRFHREVKAAAKLTHPNIVAAYDADEANGVHYFVMEYVEGIDLSAVVKKQGVLEVDVAVDYILQAAKGLEFAHNKGVIHRDIKPANLLLDNDGCVKILDMGLARIEDEAHEIPATQLTQDGSVMGTVDYMAPEQAKDTHTADARSDIYSLGCSLYYLLTGESVYRGSTMVNRIMAHQNDPIPSLTGKHILISQDVDAVFQKMVAKKPEDRFQSMSEVIVAIDNCIQMKSSSTVATEPSEPELHKFLQSQRMASSQTVVMSADAMTAEKPLTDTQNESLTSGFLNHTLGGTSYQPLAKRKQSIGKRGGIIAGVVLASLILIAGIVLKVDTAAGTIILEVDQPELAGAVVSVDEQQKITIKTGKGTEPIEVVADEKTHTLQVTKGGFETFTKQFIVKAGGKETIKVRLEPLKVAEKKVPPAGTPAKSHYALRFKNDSDCVTLPLKHETAGDLTVEAWVTIDENSLKPQNFIAIKSSLISFFIGNSTIQGKEMQWNTTVMNDGQFYKLKVNSKVEFGKRTNIVVTYKGNVAQIYVNGHKKGEMNFKRSELRNGYLTTIGWKDNLNFKGSIDEVRFSNVARYTEDFTPDNHFKNDEHTMALYHFDEGSGDVLKDSSGNGHHGKIVGAKWVKVDDELQGSMVPLAVAEKKMPSAGTPAKSHSAIRFQNDSDRVVLPLKHETAGDLTVEAWVTIDENSNRPLRIIANGSSLTSFGIGYSKAEGKEKEWSTSVSNNGQFQVLQTDSKVEFGKRTNIAVTYKGNVAQIYVNGHKKGEMNFNGSNIHTDEFITIGNRYKGPPIKGSIDEVRFSNTARYSEDFTPTDHFENDKNTLALYHFDEGTGDVLKDSSGNGHDGKIVGAKWVEVEDELQVVKPATTGDTPMTDREVAEWVIGMGGWVNTGGKSITKIEQLPTEPFVINFLDLKGTSVKDDDLKRLAGLKTLPKLNLENTLISDTGLQYLKDIPLNYISLIGTQITDKGFGYLSNMPSLTTLYVGSTAISNSGVEQLKDMKQLEKLSFTNTQIDGVGLGHLKDLKDLKILGLESTSISDVDLQHLHGLKILIVLGLSNCKIADSGLAYLKDLKNLKVLSLDSTPITDEGLKHLSGLKMLQTLELQKTKVTPQGIASLQKALPNCKIVSDFETKPIMTSDSPMTDREIAEWVIGMGGGIGIGFKLNYKIEELPTEPVIFNSVSLKNASFEDHDLQRLAKLKTLKYLFLESTSISDTGFQYLKQMQNLEEIFLDYTKITDEGLLHLRGLQNLRVLRLSKTKITGEGLGHLKDLPRLHTIDVNRAAITNSGMKAMGDLKQLTSLNISFNSQVDETGLGYIEGLTKLEKLFAHLVPKITDEGLKHLQGMKQLETLTLSSTGITTTGLEQLTKHESLSKLDLTNCKITDSGLEHLQDLKNLRDLRLDLTPVSDAGLQHLYGLKKLENLDLRETKVTPQGIADLQKVLPNCKIESDFGTKPPATKAP</sequence>
<dbReference type="GO" id="GO:0005524">
    <property type="term" value="F:ATP binding"/>
    <property type="evidence" value="ECO:0007669"/>
    <property type="project" value="UniProtKB-UniRule"/>
</dbReference>
<dbReference type="SUPFAM" id="SSF49899">
    <property type="entry name" value="Concanavalin A-like lectins/glucanases"/>
    <property type="match status" value="2"/>
</dbReference>
<dbReference type="InterPro" id="IPR006553">
    <property type="entry name" value="Leu-rich_rpt_Cys-con_subtyp"/>
</dbReference>
<dbReference type="PROSITE" id="PS00108">
    <property type="entry name" value="PROTEIN_KINASE_ST"/>
    <property type="match status" value="1"/>
</dbReference>
<dbReference type="InterPro" id="IPR017441">
    <property type="entry name" value="Protein_kinase_ATP_BS"/>
</dbReference>
<evidence type="ECO:0000259" key="11">
    <source>
        <dbReference type="PROSITE" id="PS50011"/>
    </source>
</evidence>
<proteinExistence type="predicted"/>
<dbReference type="KEGG" id="gax:Pan161_16390"/>
<dbReference type="SMART" id="SM00220">
    <property type="entry name" value="S_TKc"/>
    <property type="match status" value="1"/>
</dbReference>
<evidence type="ECO:0000256" key="2">
    <source>
        <dbReference type="ARBA" id="ARBA00022614"/>
    </source>
</evidence>
<dbReference type="PROSITE" id="PS50011">
    <property type="entry name" value="PROTEIN_KINASE_DOM"/>
    <property type="match status" value="1"/>
</dbReference>
<dbReference type="EMBL" id="CP036343">
    <property type="protein sequence ID" value="QDT90006.1"/>
    <property type="molecule type" value="Genomic_DNA"/>
</dbReference>
<dbReference type="InterPro" id="IPR000719">
    <property type="entry name" value="Prot_kinase_dom"/>
</dbReference>
<dbReference type="GO" id="GO:0106310">
    <property type="term" value="F:protein serine kinase activity"/>
    <property type="evidence" value="ECO:0007669"/>
    <property type="project" value="RHEA"/>
</dbReference>
<dbReference type="EC" id="2.7.11.1" evidence="12"/>
<reference evidence="12 13" key="1">
    <citation type="submission" date="2019-02" db="EMBL/GenBank/DDBJ databases">
        <title>Deep-cultivation of Planctomycetes and their phenomic and genomic characterization uncovers novel biology.</title>
        <authorList>
            <person name="Wiegand S."/>
            <person name="Jogler M."/>
            <person name="Boedeker C."/>
            <person name="Pinto D."/>
            <person name="Vollmers J."/>
            <person name="Rivas-Marin E."/>
            <person name="Kohn T."/>
            <person name="Peeters S.H."/>
            <person name="Heuer A."/>
            <person name="Rast P."/>
            <person name="Oberbeckmann S."/>
            <person name="Bunk B."/>
            <person name="Jeske O."/>
            <person name="Meyerdierks A."/>
            <person name="Storesund J.E."/>
            <person name="Kallscheuer N."/>
            <person name="Luecker S."/>
            <person name="Lage O.M."/>
            <person name="Pohl T."/>
            <person name="Merkel B.J."/>
            <person name="Hornburger P."/>
            <person name="Mueller R.-W."/>
            <person name="Bruemmer F."/>
            <person name="Labrenz M."/>
            <person name="Spormann A.M."/>
            <person name="Op den Camp H."/>
            <person name="Overmann J."/>
            <person name="Amann R."/>
            <person name="Jetten M.S.M."/>
            <person name="Mascher T."/>
            <person name="Medema M.H."/>
            <person name="Devos D.P."/>
            <person name="Kaster A.-K."/>
            <person name="Ovreas L."/>
            <person name="Rohde M."/>
            <person name="Galperin M.Y."/>
            <person name="Jogler C."/>
        </authorList>
    </citation>
    <scope>NUCLEOTIDE SEQUENCE [LARGE SCALE GENOMIC DNA]</scope>
    <source>
        <strain evidence="12 13">Pan161</strain>
    </source>
</reference>
<feature type="binding site" evidence="10">
    <location>
        <position position="100"/>
    </location>
    <ligand>
        <name>ATP</name>
        <dbReference type="ChEBI" id="CHEBI:30616"/>
    </ligand>
</feature>
<organism evidence="12 13">
    <name type="scientific">Gimesia algae</name>
    <dbReference type="NCBI Taxonomy" id="2527971"/>
    <lineage>
        <taxon>Bacteria</taxon>
        <taxon>Pseudomonadati</taxon>
        <taxon>Planctomycetota</taxon>
        <taxon>Planctomycetia</taxon>
        <taxon>Planctomycetales</taxon>
        <taxon>Planctomycetaceae</taxon>
        <taxon>Gimesia</taxon>
    </lineage>
</organism>
<accession>A0A517VAJ1</accession>
<dbReference type="Proteomes" id="UP000316855">
    <property type="component" value="Chromosome"/>
</dbReference>
<evidence type="ECO:0000256" key="8">
    <source>
        <dbReference type="ARBA" id="ARBA00047899"/>
    </source>
</evidence>
<dbReference type="CDD" id="cd14014">
    <property type="entry name" value="STKc_PknB_like"/>
    <property type="match status" value="1"/>
</dbReference>
<dbReference type="SMART" id="SM00368">
    <property type="entry name" value="LRR_RI"/>
    <property type="match status" value="6"/>
</dbReference>
<dbReference type="Gene3D" id="3.80.10.10">
    <property type="entry name" value="Ribonuclease Inhibitor"/>
    <property type="match status" value="5"/>
</dbReference>
<evidence type="ECO:0000313" key="12">
    <source>
        <dbReference type="EMBL" id="QDT90006.1"/>
    </source>
</evidence>
<dbReference type="SMART" id="SM00367">
    <property type="entry name" value="LRR_CC"/>
    <property type="match status" value="7"/>
</dbReference>
<evidence type="ECO:0000256" key="4">
    <source>
        <dbReference type="ARBA" id="ARBA00022737"/>
    </source>
</evidence>
<gene>
    <name evidence="12" type="primary">pknB_4</name>
    <name evidence="12" type="ORF">Pan161_16390</name>
</gene>
<dbReference type="Gene3D" id="2.60.120.200">
    <property type="match status" value="2"/>
</dbReference>
<keyword evidence="5 10" id="KW-0547">Nucleotide-binding</keyword>
<dbReference type="PANTHER" id="PTHR43289:SF6">
    <property type="entry name" value="SERINE_THREONINE-PROTEIN KINASE NEKL-3"/>
    <property type="match status" value="1"/>
</dbReference>
<dbReference type="OrthoDB" id="232968at2"/>
<evidence type="ECO:0000256" key="3">
    <source>
        <dbReference type="ARBA" id="ARBA00022679"/>
    </source>
</evidence>
<dbReference type="InterPro" id="IPR001611">
    <property type="entry name" value="Leu-rich_rpt"/>
</dbReference>
<keyword evidence="13" id="KW-1185">Reference proteome</keyword>
<dbReference type="PANTHER" id="PTHR43289">
    <property type="entry name" value="MITOGEN-ACTIVATED PROTEIN KINASE KINASE KINASE 20-RELATED"/>
    <property type="match status" value="1"/>
</dbReference>